<feature type="non-terminal residue" evidence="7">
    <location>
        <position position="1"/>
    </location>
</feature>
<proteinExistence type="inferred from homology"/>
<accession>A0A1J1HE11</accession>
<dbReference type="STRING" id="568069.A0A1J1HE11"/>
<dbReference type="EMBL" id="CVRI01000001">
    <property type="protein sequence ID" value="CRK86183.1"/>
    <property type="molecule type" value="Genomic_DNA"/>
</dbReference>
<name>A0A1J1HE11_9DIPT</name>
<evidence type="ECO:0000256" key="2">
    <source>
        <dbReference type="ARBA" id="ARBA00005787"/>
    </source>
</evidence>
<dbReference type="AlphaFoldDB" id="A0A1J1HE11"/>
<dbReference type="OrthoDB" id="6432214at2759"/>
<dbReference type="PANTHER" id="PTHR31548:SF6">
    <property type="entry name" value="AGAP002756-PA"/>
    <property type="match status" value="1"/>
</dbReference>
<feature type="transmembrane region" description="Helical" evidence="6">
    <location>
        <begin position="120"/>
        <end position="150"/>
    </location>
</feature>
<keyword evidence="5 6" id="KW-0472">Membrane</keyword>
<keyword evidence="8" id="KW-1185">Reference proteome</keyword>
<evidence type="ECO:0000313" key="7">
    <source>
        <dbReference type="EMBL" id="CRK86183.1"/>
    </source>
</evidence>
<evidence type="ECO:0000256" key="3">
    <source>
        <dbReference type="ARBA" id="ARBA00022692"/>
    </source>
</evidence>
<dbReference type="Gene3D" id="1.20.140.150">
    <property type="match status" value="1"/>
</dbReference>
<evidence type="ECO:0000256" key="6">
    <source>
        <dbReference type="SAM" id="Phobius"/>
    </source>
</evidence>
<gene>
    <name evidence="7" type="ORF">CLUMA_CG000099</name>
</gene>
<feature type="transmembrane region" description="Helical" evidence="6">
    <location>
        <begin position="162"/>
        <end position="186"/>
    </location>
</feature>
<dbReference type="GO" id="GO:0007605">
    <property type="term" value="P:sensory perception of sound"/>
    <property type="evidence" value="ECO:0007669"/>
    <property type="project" value="UniProtKB-ARBA"/>
</dbReference>
<keyword evidence="4 6" id="KW-1133">Transmembrane helix</keyword>
<dbReference type="Proteomes" id="UP000183832">
    <property type="component" value="Unassembled WGS sequence"/>
</dbReference>
<feature type="transmembrane region" description="Helical" evidence="6">
    <location>
        <begin position="214"/>
        <end position="235"/>
    </location>
</feature>
<protein>
    <submittedName>
        <fullName evidence="7">CLUMA_CG000099, isoform A</fullName>
    </submittedName>
</protein>
<dbReference type="GO" id="GO:0016020">
    <property type="term" value="C:membrane"/>
    <property type="evidence" value="ECO:0007669"/>
    <property type="project" value="UniProtKB-SubCell"/>
</dbReference>
<evidence type="ECO:0000256" key="4">
    <source>
        <dbReference type="ARBA" id="ARBA00022989"/>
    </source>
</evidence>
<evidence type="ECO:0000313" key="8">
    <source>
        <dbReference type="Proteomes" id="UP000183832"/>
    </source>
</evidence>
<dbReference type="InterPro" id="IPR026748">
    <property type="entry name" value="Clarin"/>
</dbReference>
<sequence length="261" mass="29420">VLSEAQYKESNISQNLEVSYGLFSGRVKQFLLSSSRNNDLGIICDYGLNKCFYSCQQTNENRKAEFVNLLNDEDIGTCPESVNQRSTFKNYNKQVHSDSSRDYDSQSKTSSNFNEEFLNAALWLSTVTFLGLSLAFAIVGGFFAILNIWFNPSLDIFGVLGLYVWNGITLVMCGLTMIIWGSFFIIDVSNNIGITYTLQTKANYSSTGLAKIGYSFWIMFVSIACHIINIGLVYLRSYLIQKEPEQPIITIDKNDSTILVY</sequence>
<dbReference type="PANTHER" id="PTHR31548">
    <property type="entry name" value="CLARIN"/>
    <property type="match status" value="1"/>
</dbReference>
<comment type="similarity">
    <text evidence="2">Belongs to the clarin family.</text>
</comment>
<evidence type="ECO:0000256" key="1">
    <source>
        <dbReference type="ARBA" id="ARBA00004141"/>
    </source>
</evidence>
<comment type="subcellular location">
    <subcellularLocation>
        <location evidence="1">Membrane</location>
        <topology evidence="1">Multi-pass membrane protein</topology>
    </subcellularLocation>
</comment>
<evidence type="ECO:0000256" key="5">
    <source>
        <dbReference type="ARBA" id="ARBA00023136"/>
    </source>
</evidence>
<keyword evidence="3 6" id="KW-0812">Transmembrane</keyword>
<reference evidence="7 8" key="1">
    <citation type="submission" date="2015-04" db="EMBL/GenBank/DDBJ databases">
        <authorList>
            <person name="Syromyatnikov M.Y."/>
            <person name="Popov V.N."/>
        </authorList>
    </citation>
    <scope>NUCLEOTIDE SEQUENCE [LARGE SCALE GENOMIC DNA]</scope>
</reference>
<organism evidence="7 8">
    <name type="scientific">Clunio marinus</name>
    <dbReference type="NCBI Taxonomy" id="568069"/>
    <lineage>
        <taxon>Eukaryota</taxon>
        <taxon>Metazoa</taxon>
        <taxon>Ecdysozoa</taxon>
        <taxon>Arthropoda</taxon>
        <taxon>Hexapoda</taxon>
        <taxon>Insecta</taxon>
        <taxon>Pterygota</taxon>
        <taxon>Neoptera</taxon>
        <taxon>Endopterygota</taxon>
        <taxon>Diptera</taxon>
        <taxon>Nematocera</taxon>
        <taxon>Chironomoidea</taxon>
        <taxon>Chironomidae</taxon>
        <taxon>Clunio</taxon>
    </lineage>
</organism>